<evidence type="ECO:0000256" key="2">
    <source>
        <dbReference type="PIRNR" id="PIRNR006241"/>
    </source>
</evidence>
<evidence type="ECO:0000256" key="3">
    <source>
        <dbReference type="PIRSR" id="PIRSR006241-50"/>
    </source>
</evidence>
<dbReference type="PANTHER" id="PTHR43489:SF13">
    <property type="entry name" value="HYDROXYPYRUVATE ISOMERASE"/>
    <property type="match status" value="1"/>
</dbReference>
<dbReference type="InterPro" id="IPR053398">
    <property type="entry name" value="HPT_OtnI_isomerases"/>
</dbReference>
<evidence type="ECO:0000313" key="6">
    <source>
        <dbReference type="Proteomes" id="UP000198284"/>
    </source>
</evidence>
<feature type="active site" description="Proton donor/acceptor" evidence="3">
    <location>
        <position position="143"/>
    </location>
</feature>
<dbReference type="Proteomes" id="UP000198284">
    <property type="component" value="Unassembled WGS sequence"/>
</dbReference>
<dbReference type="Gene3D" id="3.20.20.150">
    <property type="entry name" value="Divalent-metal-dependent TIM barrel enzymes"/>
    <property type="match status" value="1"/>
</dbReference>
<organism evidence="5 6">
    <name type="scientific">Noviherbaspirillum humi</name>
    <dbReference type="NCBI Taxonomy" id="1688639"/>
    <lineage>
        <taxon>Bacteria</taxon>
        <taxon>Pseudomonadati</taxon>
        <taxon>Pseudomonadota</taxon>
        <taxon>Betaproteobacteria</taxon>
        <taxon>Burkholderiales</taxon>
        <taxon>Oxalobacteraceae</taxon>
        <taxon>Noviherbaspirillum</taxon>
    </lineage>
</organism>
<dbReference type="GO" id="GO:0008903">
    <property type="term" value="F:hydroxypyruvate isomerase activity"/>
    <property type="evidence" value="ECO:0007669"/>
    <property type="project" value="TreeGrafter"/>
</dbReference>
<sequence>MPKFAANLSMMFNEVPFLERFAAAAEAGFEAVEFLFPYEFPAQDIAARLQAHGLKNVLFNLAPGDWSQGERGMASLPGREAEFRASLGQAIAYAKALGTPRLHVMAGLLPPDAQREPRRRLYIDNLRHAAAETARHGLEIMIEPINTRDIPGYFLNTQAEAHAIREEVGAPNLKVQMDFYHAQIVEGDIATKVRQYLPHVGHVQIAGVPGRHEPDTGELNYPYLFRLLDELGYEGWIGCEYRPARGTVEGLGWMREFVAKH</sequence>
<comment type="similarity">
    <text evidence="2">Belongs to the hyi family.</text>
</comment>
<keyword evidence="6" id="KW-1185">Reference proteome</keyword>
<dbReference type="InterPro" id="IPR036237">
    <property type="entry name" value="Xyl_isomerase-like_sf"/>
</dbReference>
<protein>
    <submittedName>
        <fullName evidence="5">Hydroxypyruvate isomerase</fullName>
    </submittedName>
</protein>
<dbReference type="InterPro" id="IPR013022">
    <property type="entry name" value="Xyl_isomerase-like_TIM-brl"/>
</dbReference>
<keyword evidence="5" id="KW-0670">Pyruvate</keyword>
<reference evidence="5 6" key="1">
    <citation type="submission" date="2017-06" db="EMBL/GenBank/DDBJ databases">
        <authorList>
            <person name="Kim H.J."/>
            <person name="Triplett B.A."/>
        </authorList>
    </citation>
    <scope>NUCLEOTIDE SEQUENCE [LARGE SCALE GENOMIC DNA]</scope>
    <source>
        <strain evidence="5 6">U15</strain>
    </source>
</reference>
<evidence type="ECO:0000313" key="5">
    <source>
        <dbReference type="EMBL" id="SNT32189.1"/>
    </source>
</evidence>
<dbReference type="PIRSF" id="PIRSF006241">
    <property type="entry name" value="HyI"/>
    <property type="match status" value="1"/>
</dbReference>
<evidence type="ECO:0000259" key="4">
    <source>
        <dbReference type="Pfam" id="PF01261"/>
    </source>
</evidence>
<dbReference type="GO" id="GO:0046487">
    <property type="term" value="P:glyoxylate metabolic process"/>
    <property type="evidence" value="ECO:0007669"/>
    <property type="project" value="TreeGrafter"/>
</dbReference>
<name>A0A239LR87_9BURK</name>
<evidence type="ECO:0000256" key="1">
    <source>
        <dbReference type="ARBA" id="ARBA00023235"/>
    </source>
</evidence>
<dbReference type="InterPro" id="IPR026040">
    <property type="entry name" value="HyI-like"/>
</dbReference>
<dbReference type="AlphaFoldDB" id="A0A239LR87"/>
<dbReference type="RefSeq" id="WP_089401555.1">
    <property type="nucleotide sequence ID" value="NZ_FZOT01000025.1"/>
</dbReference>
<dbReference type="OrthoDB" id="9786584at2"/>
<proteinExistence type="inferred from homology"/>
<dbReference type="EMBL" id="FZOT01000025">
    <property type="protein sequence ID" value="SNT32189.1"/>
    <property type="molecule type" value="Genomic_DNA"/>
</dbReference>
<feature type="domain" description="Xylose isomerase-like TIM barrel" evidence="4">
    <location>
        <begin position="21"/>
        <end position="256"/>
    </location>
</feature>
<dbReference type="Pfam" id="PF01261">
    <property type="entry name" value="AP_endonuc_2"/>
    <property type="match status" value="1"/>
</dbReference>
<dbReference type="FunFam" id="3.20.20.150:FF:000007">
    <property type="entry name" value="Hydroxypyruvate isomerase"/>
    <property type="match status" value="1"/>
</dbReference>
<dbReference type="SUPFAM" id="SSF51658">
    <property type="entry name" value="Xylose isomerase-like"/>
    <property type="match status" value="1"/>
</dbReference>
<keyword evidence="1 2" id="KW-0413">Isomerase</keyword>
<gene>
    <name evidence="5" type="ORF">SAMN06265795_1256</name>
</gene>
<dbReference type="NCBIfam" id="NF043033">
    <property type="entry name" value="OxoTetrIsom"/>
    <property type="match status" value="1"/>
</dbReference>
<feature type="active site" description="Proton donor/acceptor" evidence="3">
    <location>
        <position position="240"/>
    </location>
</feature>
<dbReference type="PANTHER" id="PTHR43489">
    <property type="entry name" value="ISOMERASE"/>
    <property type="match status" value="1"/>
</dbReference>
<accession>A0A239LR87</accession>
<dbReference type="InterPro" id="IPR050417">
    <property type="entry name" value="Sugar_Epim/Isomerase"/>
</dbReference>